<evidence type="ECO:0000313" key="4">
    <source>
        <dbReference type="Proteomes" id="UP000815677"/>
    </source>
</evidence>
<reference evidence="3" key="1">
    <citation type="submission" date="2014-09" db="EMBL/GenBank/DDBJ databases">
        <title>Genome sequence of the luminous mushroom Mycena chlorophos for searching fungal bioluminescence genes.</title>
        <authorList>
            <person name="Tanaka Y."/>
            <person name="Kasuga D."/>
            <person name="Oba Y."/>
            <person name="Hase S."/>
            <person name="Sato K."/>
            <person name="Oba Y."/>
            <person name="Sakakibara Y."/>
        </authorList>
    </citation>
    <scope>NUCLEOTIDE SEQUENCE</scope>
</reference>
<evidence type="ECO:0008006" key="5">
    <source>
        <dbReference type="Google" id="ProtNLM"/>
    </source>
</evidence>
<keyword evidence="4" id="KW-1185">Reference proteome</keyword>
<gene>
    <name evidence="3" type="ORF">MCHLO_04670</name>
</gene>
<evidence type="ECO:0000256" key="1">
    <source>
        <dbReference type="SAM" id="MobiDB-lite"/>
    </source>
</evidence>
<feature type="region of interest" description="Disordered" evidence="1">
    <location>
        <begin position="287"/>
        <end position="320"/>
    </location>
</feature>
<protein>
    <recommendedName>
        <fullName evidence="5">Macrofage activating glycoprotein</fullName>
    </recommendedName>
</protein>
<dbReference type="Proteomes" id="UP000815677">
    <property type="component" value="Unassembled WGS sequence"/>
</dbReference>
<sequence length="350" mass="36349">MILWILSLSISAARAASPTYSATYLPSSLPAHTEQGACFVFSLFIPIADASATGQSGTNKCGTASNQTSECQNAYMNSVNDFCLWAPPEPGPNSYIGDSEQIEVSWCLQDGYGTRLIPNGTISGAHWTITPDYVQVTGVISDPTKLNIPANDQGGELDPHGADGNGNPVGGIVFSSAFGQLEQIFEWTNFMEGNIFCFRACNPKGSNPPQFCEHIYDVMGCEWNMPGNYDTGFTSCEGDSGEPMGVYGSSTFYQGQGATPAAHPAPATRSCTTFSTVGNALATSASSGSVASSAGSATPTPKPTTSSSHSSSGSAPASTSSAAQGSAELRSWYGLLWASLFALVGALLVL</sequence>
<organism evidence="3 4">
    <name type="scientific">Mycena chlorophos</name>
    <name type="common">Agaric fungus</name>
    <name type="synonym">Agaricus chlorophos</name>
    <dbReference type="NCBI Taxonomy" id="658473"/>
    <lineage>
        <taxon>Eukaryota</taxon>
        <taxon>Fungi</taxon>
        <taxon>Dikarya</taxon>
        <taxon>Basidiomycota</taxon>
        <taxon>Agaricomycotina</taxon>
        <taxon>Agaricomycetes</taxon>
        <taxon>Agaricomycetidae</taxon>
        <taxon>Agaricales</taxon>
        <taxon>Marasmiineae</taxon>
        <taxon>Mycenaceae</taxon>
        <taxon>Mycena</taxon>
    </lineage>
</organism>
<feature type="signal peptide" evidence="2">
    <location>
        <begin position="1"/>
        <end position="15"/>
    </location>
</feature>
<keyword evidence="2" id="KW-0732">Signal</keyword>
<proteinExistence type="predicted"/>
<name>A0ABQ0L7Q2_MYCCL</name>
<evidence type="ECO:0000256" key="2">
    <source>
        <dbReference type="SAM" id="SignalP"/>
    </source>
</evidence>
<dbReference type="EMBL" id="DF843201">
    <property type="protein sequence ID" value="GAT47198.1"/>
    <property type="molecule type" value="Genomic_DNA"/>
</dbReference>
<evidence type="ECO:0000313" key="3">
    <source>
        <dbReference type="EMBL" id="GAT47198.1"/>
    </source>
</evidence>
<accession>A0ABQ0L7Q2</accession>
<feature type="chain" id="PRO_5047205374" description="Macrofage activating glycoprotein" evidence="2">
    <location>
        <begin position="16"/>
        <end position="350"/>
    </location>
</feature>